<comment type="catalytic activity">
    <reaction evidence="9">
        <text>Hydrolysis of dipeptides, preferentially hydrophobic dipeptides including prolyl amino acids.</text>
        <dbReference type="EC" id="3.4.13.18"/>
    </reaction>
</comment>
<comment type="similarity">
    <text evidence="12">Belongs to the peptidase M20C family.</text>
</comment>
<dbReference type="PANTHER" id="PTHR43501">
    <property type="entry name" value="CYTOSOL NON-SPECIFIC DIPEPTIDASE"/>
    <property type="match status" value="1"/>
</dbReference>
<dbReference type="PIRSF" id="PIRSF016599">
    <property type="entry name" value="Xaa-His_dipept"/>
    <property type="match status" value="1"/>
</dbReference>
<dbReference type="Gene3D" id="3.40.630.10">
    <property type="entry name" value="Zn peptidases"/>
    <property type="match status" value="2"/>
</dbReference>
<name>A0A133PQV7_9FIRM</name>
<evidence type="ECO:0000256" key="5">
    <source>
        <dbReference type="ARBA" id="ARBA00022801"/>
    </source>
</evidence>
<evidence type="ECO:0000256" key="3">
    <source>
        <dbReference type="ARBA" id="ARBA00022670"/>
    </source>
</evidence>
<keyword evidence="6" id="KW-0862">Zinc</keyword>
<sequence length="463" mass="51453">MNLEPKKVFDYFEMLSQIPRESGNEKGVSDFLKKFGEEKGYKVVQDDSLNIIMEVPPTKGMEDRPKVILQGHMDMVCEKGKDSKHNFETDPIELIVDGDSLHANDTTLGADNGIGVAMAMALAEEEHGPLKIIVTVSEETDMHGAKDLEAKYLEGKYLINIDSEEEGVLTVSSAGGKLLKSKFVFNEEAYTGKAFDLHLHGFLGGHSGMEIANNRGNMIKVIAEILNKIDGAKLIDINCGTKQNAIPREGKLVLVADEKALKEAIEFVKEKFKDVAGELVIECKETSHDGKVLTADDTKKLANYLLELPTGPHTFINEAKKVLESSSNLAIAKKVDDAVEVFVSLRFASSSLSEEFGKIYLDIVEKYGCQAEFINPYPEWEYRKESDFREIVKKIYKEITGKEMEEEFTHGGLECGVFYKKNSDLDIISIGPDTVGAHTQKETLSISSTKRVYDHLVKVLKAL</sequence>
<dbReference type="EC" id="3.4.13.18" evidence="10"/>
<evidence type="ECO:0000256" key="1">
    <source>
        <dbReference type="ARBA" id="ARBA00001941"/>
    </source>
</evidence>
<dbReference type="Proteomes" id="UP000070174">
    <property type="component" value="Unassembled WGS sequence"/>
</dbReference>
<dbReference type="EMBL" id="LRQE01000021">
    <property type="protein sequence ID" value="KXA31026.1"/>
    <property type="molecule type" value="Genomic_DNA"/>
</dbReference>
<evidence type="ECO:0000256" key="6">
    <source>
        <dbReference type="ARBA" id="ARBA00022833"/>
    </source>
</evidence>
<dbReference type="InterPro" id="IPR001160">
    <property type="entry name" value="Peptidase_M20C"/>
</dbReference>
<dbReference type="Pfam" id="PF01546">
    <property type="entry name" value="Peptidase_M20"/>
    <property type="match status" value="1"/>
</dbReference>
<evidence type="ECO:0000256" key="9">
    <source>
        <dbReference type="ARBA" id="ARBA00036421"/>
    </source>
</evidence>
<keyword evidence="3" id="KW-0645">Protease</keyword>
<evidence type="ECO:0000256" key="14">
    <source>
        <dbReference type="ARBA" id="ARBA00075285"/>
    </source>
</evidence>
<dbReference type="GO" id="GO:0046872">
    <property type="term" value="F:metal ion binding"/>
    <property type="evidence" value="ECO:0007669"/>
    <property type="project" value="UniProtKB-KW"/>
</dbReference>
<evidence type="ECO:0000313" key="19">
    <source>
        <dbReference type="Proteomes" id="UP000070174"/>
    </source>
</evidence>
<evidence type="ECO:0000256" key="10">
    <source>
        <dbReference type="ARBA" id="ARBA00038976"/>
    </source>
</evidence>
<evidence type="ECO:0000256" key="16">
    <source>
        <dbReference type="ARBA" id="ARBA00077688"/>
    </source>
</evidence>
<keyword evidence="8" id="KW-0170">Cobalt</keyword>
<comment type="caution">
    <text evidence="18">The sequence shown here is derived from an EMBL/GenBank/DDBJ whole genome shotgun (WGS) entry which is preliminary data.</text>
</comment>
<keyword evidence="7" id="KW-0482">Metalloprotease</keyword>
<dbReference type="GO" id="GO:0006508">
    <property type="term" value="P:proteolysis"/>
    <property type="evidence" value="ECO:0007669"/>
    <property type="project" value="UniProtKB-KW"/>
</dbReference>
<dbReference type="SUPFAM" id="SSF53187">
    <property type="entry name" value="Zn-dependent exopeptidases"/>
    <property type="match status" value="1"/>
</dbReference>
<dbReference type="NCBIfam" id="TIGR01893">
    <property type="entry name" value="aa-his-dipept"/>
    <property type="match status" value="1"/>
</dbReference>
<dbReference type="GO" id="GO:0070573">
    <property type="term" value="F:metallodipeptidase activity"/>
    <property type="evidence" value="ECO:0007669"/>
    <property type="project" value="TreeGrafter"/>
</dbReference>
<proteinExistence type="inferred from homology"/>
<gene>
    <name evidence="18" type="ORF">HMPREF3229_00624</name>
</gene>
<evidence type="ECO:0000256" key="4">
    <source>
        <dbReference type="ARBA" id="ARBA00022723"/>
    </source>
</evidence>
<evidence type="ECO:0000256" key="13">
    <source>
        <dbReference type="ARBA" id="ARBA00071271"/>
    </source>
</evidence>
<reference evidence="18 19" key="1">
    <citation type="submission" date="2016-01" db="EMBL/GenBank/DDBJ databases">
        <authorList>
            <person name="Oliw E.H."/>
        </authorList>
    </citation>
    <scope>NUCLEOTIDE SEQUENCE [LARGE SCALE GENOMIC DNA]</scope>
    <source>
        <strain evidence="18 19">CMW7756A</strain>
    </source>
</reference>
<evidence type="ECO:0000256" key="15">
    <source>
        <dbReference type="ARBA" id="ARBA00076004"/>
    </source>
</evidence>
<evidence type="ECO:0000256" key="11">
    <source>
        <dbReference type="ARBA" id="ARBA00044252"/>
    </source>
</evidence>
<dbReference type="GO" id="GO:0005829">
    <property type="term" value="C:cytosol"/>
    <property type="evidence" value="ECO:0007669"/>
    <property type="project" value="TreeGrafter"/>
</dbReference>
<dbReference type="PRINTS" id="PR00934">
    <property type="entry name" value="XHISDIPTASE"/>
</dbReference>
<dbReference type="PATRIC" id="fig|54005.3.peg.615"/>
<evidence type="ECO:0000256" key="7">
    <source>
        <dbReference type="ARBA" id="ARBA00023049"/>
    </source>
</evidence>
<dbReference type="RefSeq" id="WP_060799859.1">
    <property type="nucleotide sequence ID" value="NZ_KQ957096.1"/>
</dbReference>
<evidence type="ECO:0000256" key="12">
    <source>
        <dbReference type="ARBA" id="ARBA00061423"/>
    </source>
</evidence>
<comment type="cofactor">
    <cofactor evidence="1">
        <name>Co(2+)</name>
        <dbReference type="ChEBI" id="CHEBI:48828"/>
    </cofactor>
</comment>
<evidence type="ECO:0000256" key="17">
    <source>
        <dbReference type="ARBA" id="ARBA00078074"/>
    </source>
</evidence>
<organism evidence="18">
    <name type="scientific">Peptoniphilus harei</name>
    <dbReference type="NCBI Taxonomy" id="54005"/>
    <lineage>
        <taxon>Bacteria</taxon>
        <taxon>Bacillati</taxon>
        <taxon>Bacillota</taxon>
        <taxon>Tissierellia</taxon>
        <taxon>Tissierellales</taxon>
        <taxon>Peptoniphilaceae</taxon>
        <taxon>Peptoniphilus</taxon>
    </lineage>
</organism>
<comment type="cofactor">
    <cofactor evidence="2">
        <name>Zn(2+)</name>
        <dbReference type="ChEBI" id="CHEBI:29105"/>
    </cofactor>
</comment>
<accession>A0A133PQV7</accession>
<protein>
    <recommendedName>
        <fullName evidence="13">Cytosol non-specific dipeptidase</fullName>
        <ecNumber evidence="10">3.4.13.18</ecNumber>
    </recommendedName>
    <alternativeName>
        <fullName evidence="16">Aminoacyl-histidine dipeptidase</fullName>
    </alternativeName>
    <alternativeName>
        <fullName evidence="15">Beta-alanyl-histidine dipeptidase</fullName>
    </alternativeName>
    <alternativeName>
        <fullName evidence="14">Carnosinase</fullName>
    </alternativeName>
    <alternativeName>
        <fullName evidence="11">Peptidase D</fullName>
    </alternativeName>
    <alternativeName>
        <fullName evidence="17">Xaa-His dipeptidase</fullName>
    </alternativeName>
</protein>
<keyword evidence="4" id="KW-0479">Metal-binding</keyword>
<keyword evidence="5" id="KW-0378">Hydrolase</keyword>
<dbReference type="AlphaFoldDB" id="A0A133PQV7"/>
<evidence type="ECO:0000256" key="8">
    <source>
        <dbReference type="ARBA" id="ARBA00023285"/>
    </source>
</evidence>
<dbReference type="InterPro" id="IPR002933">
    <property type="entry name" value="Peptidase_M20"/>
</dbReference>
<evidence type="ECO:0000256" key="2">
    <source>
        <dbReference type="ARBA" id="ARBA00001947"/>
    </source>
</evidence>
<evidence type="ECO:0000313" key="18">
    <source>
        <dbReference type="EMBL" id="KXA31026.1"/>
    </source>
</evidence>
<dbReference type="PANTHER" id="PTHR43501:SF1">
    <property type="entry name" value="CYTOSOL NON-SPECIFIC DIPEPTIDASE"/>
    <property type="match status" value="1"/>
</dbReference>
<dbReference type="FunFam" id="3.40.630.10:FF:000015">
    <property type="entry name" value="Aminoacyl-histidine dipeptidase PepD"/>
    <property type="match status" value="1"/>
</dbReference>
<dbReference type="FunFam" id="3.40.630.10:FF:000018">
    <property type="entry name" value="Aminoacyl-histidine dipeptidase PepD"/>
    <property type="match status" value="1"/>
</dbReference>